<dbReference type="GO" id="GO:0015643">
    <property type="term" value="F:toxic substance binding"/>
    <property type="evidence" value="ECO:0007669"/>
    <property type="project" value="InterPro"/>
</dbReference>
<evidence type="ECO:0000256" key="4">
    <source>
        <dbReference type="ARBA" id="ARBA00023136"/>
    </source>
</evidence>
<evidence type="ECO:0000256" key="2">
    <source>
        <dbReference type="ARBA" id="ARBA00022692"/>
    </source>
</evidence>
<feature type="transmembrane region" description="Helical" evidence="6">
    <location>
        <begin position="297"/>
        <end position="318"/>
    </location>
</feature>
<evidence type="ECO:0000256" key="3">
    <source>
        <dbReference type="ARBA" id="ARBA00022989"/>
    </source>
</evidence>
<protein>
    <recommendedName>
        <fullName evidence="11">Transmembrane protein 181</fullName>
    </recommendedName>
</protein>
<dbReference type="Proteomes" id="UP001153620">
    <property type="component" value="Chromosome 1"/>
</dbReference>
<evidence type="ECO:0000256" key="1">
    <source>
        <dbReference type="ARBA" id="ARBA00004141"/>
    </source>
</evidence>
<sequence length="519" mass="61237">MTDFPNIKLNLPHNRFKNSLTQISDFFSEFGPLSPAVQHDRPERSLHMRLYSLNKRSFFLVIMAFFVCFLLAVFIGIAGPEITLVKEIDAMKLSDSNITQDNFLTHGPFKVQSGYLSTYARQLWLFSKYQIENTENEIFDTSFLVSVQLKGLNNLKFKNINKYQLRNRTRHLKCKGNICEDFTVVHLGWLDYSHYQFLINFYGLNSNRYSITKLTFYIKTFNPAFTSLEISFRLIFLFFAFIVTIWYYTLLRKHPSTNWSIEQKFTYYLLPLLILYDNPLFPLMFLVDSWFVGMLDALFQSTFLCTLLLFWISIYHALRQNERKFLTFYFPKLLILFPIWLCAVVLAIWEKLDELRDPTWIHFYDGNYSGFITSFYVSIILYAMYLIFLMFSAYSDLRSMHYFDMRLKFLSLLMIFVISITVISTMSRFGFGIVEDNFVGQLATNYKSSAHFMCFYGMLNFYVITITYVYSPILTSSEPVRKDNPAFSMINDSDEEVVYASEEDSRRPLNGKANEYDSD</sequence>
<dbReference type="EMBL" id="OU895877">
    <property type="protein sequence ID" value="CAG9801429.1"/>
    <property type="molecule type" value="Genomic_DNA"/>
</dbReference>
<feature type="domain" description="TMEM181 GOLD" evidence="8">
    <location>
        <begin position="107"/>
        <end position="221"/>
    </location>
</feature>
<dbReference type="GO" id="GO:0016020">
    <property type="term" value="C:membrane"/>
    <property type="evidence" value="ECO:0007669"/>
    <property type="project" value="UniProtKB-SubCell"/>
</dbReference>
<evidence type="ECO:0008006" key="11">
    <source>
        <dbReference type="Google" id="ProtNLM"/>
    </source>
</evidence>
<comment type="subcellular location">
    <subcellularLocation>
        <location evidence="1">Membrane</location>
        <topology evidence="1">Multi-pass membrane protein</topology>
    </subcellularLocation>
</comment>
<feature type="transmembrane region" description="Helical" evidence="6">
    <location>
        <begin position="58"/>
        <end position="78"/>
    </location>
</feature>
<evidence type="ECO:0000256" key="6">
    <source>
        <dbReference type="SAM" id="Phobius"/>
    </source>
</evidence>
<accession>A0A9N9RRJ6</accession>
<proteinExistence type="predicted"/>
<evidence type="ECO:0000313" key="10">
    <source>
        <dbReference type="Proteomes" id="UP001153620"/>
    </source>
</evidence>
<name>A0A9N9RRJ6_9DIPT</name>
<evidence type="ECO:0000259" key="8">
    <source>
        <dbReference type="Pfam" id="PF21885"/>
    </source>
</evidence>
<keyword evidence="2 6" id="KW-0812">Transmembrane</keyword>
<evidence type="ECO:0000259" key="7">
    <source>
        <dbReference type="Pfam" id="PF06664"/>
    </source>
</evidence>
<dbReference type="InterPro" id="IPR047843">
    <property type="entry name" value="WLS-like_TM"/>
</dbReference>
<feature type="transmembrane region" description="Helical" evidence="6">
    <location>
        <begin position="450"/>
        <end position="471"/>
    </location>
</feature>
<evidence type="ECO:0000256" key="5">
    <source>
        <dbReference type="SAM" id="MobiDB-lite"/>
    </source>
</evidence>
<dbReference type="Pfam" id="PF06664">
    <property type="entry name" value="WLS-like_TM"/>
    <property type="match status" value="1"/>
</dbReference>
<dbReference type="AlphaFoldDB" id="A0A9N9RRJ6"/>
<evidence type="ECO:0000313" key="9">
    <source>
        <dbReference type="EMBL" id="CAG9801429.1"/>
    </source>
</evidence>
<dbReference type="InterPro" id="IPR054077">
    <property type="entry name" value="TMEM181_GOLD"/>
</dbReference>
<dbReference type="PANTHER" id="PTHR31918:SF1">
    <property type="entry name" value="TRANSMEMBRANE PROTEIN 181"/>
    <property type="match status" value="1"/>
</dbReference>
<feature type="transmembrane region" description="Helical" evidence="6">
    <location>
        <begin position="369"/>
        <end position="388"/>
    </location>
</feature>
<keyword evidence="3 6" id="KW-1133">Transmembrane helix</keyword>
<feature type="transmembrane region" description="Helical" evidence="6">
    <location>
        <begin position="230"/>
        <end position="248"/>
    </location>
</feature>
<dbReference type="PANTHER" id="PTHR31918">
    <property type="entry name" value="TRANSMEMBRANE PROTEIN 181"/>
    <property type="match status" value="1"/>
</dbReference>
<reference evidence="9" key="1">
    <citation type="submission" date="2022-01" db="EMBL/GenBank/DDBJ databases">
        <authorList>
            <person name="King R."/>
        </authorList>
    </citation>
    <scope>NUCLEOTIDE SEQUENCE</scope>
</reference>
<feature type="transmembrane region" description="Helical" evidence="6">
    <location>
        <begin position="268"/>
        <end position="291"/>
    </location>
</feature>
<reference evidence="9" key="2">
    <citation type="submission" date="2022-10" db="EMBL/GenBank/DDBJ databases">
        <authorList>
            <consortium name="ENA_rothamsted_submissions"/>
            <consortium name="culmorum"/>
            <person name="King R."/>
        </authorList>
    </citation>
    <scope>NUCLEOTIDE SEQUENCE</scope>
</reference>
<dbReference type="InterPro" id="IPR040416">
    <property type="entry name" value="TMEM181"/>
</dbReference>
<dbReference type="Pfam" id="PF21885">
    <property type="entry name" value="TMEM181_GOLD"/>
    <property type="match status" value="1"/>
</dbReference>
<keyword evidence="10" id="KW-1185">Reference proteome</keyword>
<feature type="transmembrane region" description="Helical" evidence="6">
    <location>
        <begin position="330"/>
        <end position="349"/>
    </location>
</feature>
<feature type="transmembrane region" description="Helical" evidence="6">
    <location>
        <begin position="409"/>
        <end position="430"/>
    </location>
</feature>
<keyword evidence="4 6" id="KW-0472">Membrane</keyword>
<feature type="region of interest" description="Disordered" evidence="5">
    <location>
        <begin position="498"/>
        <end position="519"/>
    </location>
</feature>
<feature type="domain" description="Wntless-like transmembrane" evidence="7">
    <location>
        <begin position="222"/>
        <end position="472"/>
    </location>
</feature>
<dbReference type="OrthoDB" id="28186at2759"/>
<organism evidence="9 10">
    <name type="scientific">Chironomus riparius</name>
    <dbReference type="NCBI Taxonomy" id="315576"/>
    <lineage>
        <taxon>Eukaryota</taxon>
        <taxon>Metazoa</taxon>
        <taxon>Ecdysozoa</taxon>
        <taxon>Arthropoda</taxon>
        <taxon>Hexapoda</taxon>
        <taxon>Insecta</taxon>
        <taxon>Pterygota</taxon>
        <taxon>Neoptera</taxon>
        <taxon>Endopterygota</taxon>
        <taxon>Diptera</taxon>
        <taxon>Nematocera</taxon>
        <taxon>Chironomoidea</taxon>
        <taxon>Chironomidae</taxon>
        <taxon>Chironominae</taxon>
        <taxon>Chironomus</taxon>
    </lineage>
</organism>
<gene>
    <name evidence="9" type="ORF">CHIRRI_LOCUS4357</name>
</gene>